<organism evidence="2 3">
    <name type="scientific">Nocardiopsis exhalans</name>
    <dbReference type="NCBI Taxonomy" id="163604"/>
    <lineage>
        <taxon>Bacteria</taxon>
        <taxon>Bacillati</taxon>
        <taxon>Actinomycetota</taxon>
        <taxon>Actinomycetes</taxon>
        <taxon>Streptosporangiales</taxon>
        <taxon>Nocardiopsidaceae</taxon>
        <taxon>Nocardiopsis</taxon>
    </lineage>
</organism>
<proteinExistence type="predicted"/>
<evidence type="ECO:0000313" key="2">
    <source>
        <dbReference type="EMBL" id="USY19949.1"/>
    </source>
</evidence>
<evidence type="ECO:0000256" key="1">
    <source>
        <dbReference type="SAM" id="MobiDB-lite"/>
    </source>
</evidence>
<reference evidence="2" key="1">
    <citation type="submission" date="2022-06" db="EMBL/GenBank/DDBJ databases">
        <authorList>
            <person name="Ping M."/>
        </authorList>
    </citation>
    <scope>NUCLEOTIDE SEQUENCE</scope>
    <source>
        <strain evidence="2">JCM11759T</strain>
    </source>
</reference>
<sequence>MRRKDTGTDRAPPAEPMAEDSPLEDAELLASVLVYWDASHITTTYMRTLAPELERRLLVSTSL</sequence>
<feature type="region of interest" description="Disordered" evidence="1">
    <location>
        <begin position="1"/>
        <end position="21"/>
    </location>
</feature>
<accession>A0ABY5D6I4</accession>
<protein>
    <submittedName>
        <fullName evidence="2">Uncharacterized protein</fullName>
    </submittedName>
</protein>
<evidence type="ECO:0000313" key="3">
    <source>
        <dbReference type="Proteomes" id="UP001055940"/>
    </source>
</evidence>
<name>A0ABY5D6I4_9ACTN</name>
<keyword evidence="3" id="KW-1185">Reference proteome</keyword>
<dbReference type="EMBL" id="CP099837">
    <property type="protein sequence ID" value="USY19949.1"/>
    <property type="molecule type" value="Genomic_DNA"/>
</dbReference>
<gene>
    <name evidence="2" type="ORF">NE857_32795</name>
</gene>
<dbReference type="RefSeq" id="WP_254419093.1">
    <property type="nucleotide sequence ID" value="NZ_BAAAJB010000018.1"/>
</dbReference>
<dbReference type="Proteomes" id="UP001055940">
    <property type="component" value="Chromosome"/>
</dbReference>